<protein>
    <submittedName>
        <fullName evidence="1">Uncharacterized protein</fullName>
    </submittedName>
</protein>
<evidence type="ECO:0000313" key="2">
    <source>
        <dbReference type="Proteomes" id="UP000557566"/>
    </source>
</evidence>
<dbReference type="EMBL" id="JAAVMX010000005">
    <property type="protein sequence ID" value="KAF4508528.1"/>
    <property type="molecule type" value="Genomic_DNA"/>
</dbReference>
<gene>
    <name evidence="1" type="ORF">G6O67_004891</name>
</gene>
<comment type="caution">
    <text evidence="1">The sequence shown here is derived from an EMBL/GenBank/DDBJ whole genome shotgun (WGS) entry which is preliminary data.</text>
</comment>
<keyword evidence="2" id="KW-1185">Reference proteome</keyword>
<evidence type="ECO:0000313" key="1">
    <source>
        <dbReference type="EMBL" id="KAF4508528.1"/>
    </source>
</evidence>
<accession>A0A8H4PQG3</accession>
<dbReference type="AlphaFoldDB" id="A0A8H4PQG3"/>
<proteinExistence type="predicted"/>
<dbReference type="Proteomes" id="UP000557566">
    <property type="component" value="Unassembled WGS sequence"/>
</dbReference>
<name>A0A8H4PQG3_9HYPO</name>
<sequence length="422" mass="46401">MGASGHEVPAAACGLAVEVLVPCRLAPAPLELEQQEQRACVHGSRCILFSRRGGACIDVCAMPQEHLKEMHVAFERRIPQRALAVVVERVDAGAGRKQRADAAFDGFVPLAHCHDSVPRTECCLDIFQRPDKQMQRSVSAAIAGLEMGAEAEQSLDIPRPLDVCACVEERRHAGRASVVDVQIQLLHHFLEIVGLGPGREGVNGMEPRDVSTFQLQGGAVFEQHPHHVAMPPRDGIDQRRKASVRSRAAVCRVHMQAFLQEFPRKVHVSHVSRVIKQAEAFRREAGCVSFEQRIRIAVMDALANQLGRPLHGLLRTQDGGAERPPQRLPRVVPHENLKAHVLESVACGPREPGRVCGTVSIDAFADLVEQLRGKLQESSLVLLGVCHCGQLRLGVMRITLLLKLCFLATESRLLLKLRVVYS</sequence>
<organism evidence="1 2">
    <name type="scientific">Ophiocordyceps sinensis</name>
    <dbReference type="NCBI Taxonomy" id="72228"/>
    <lineage>
        <taxon>Eukaryota</taxon>
        <taxon>Fungi</taxon>
        <taxon>Dikarya</taxon>
        <taxon>Ascomycota</taxon>
        <taxon>Pezizomycotina</taxon>
        <taxon>Sordariomycetes</taxon>
        <taxon>Hypocreomycetidae</taxon>
        <taxon>Hypocreales</taxon>
        <taxon>Ophiocordycipitaceae</taxon>
        <taxon>Ophiocordyceps</taxon>
    </lineage>
</organism>
<reference evidence="1 2" key="1">
    <citation type="journal article" date="2020" name="Genome Biol. Evol.">
        <title>A new high-quality draft genome assembly of the Chinese cordyceps Ophiocordyceps sinensis.</title>
        <authorList>
            <person name="Shu R."/>
            <person name="Zhang J."/>
            <person name="Meng Q."/>
            <person name="Zhang H."/>
            <person name="Zhou G."/>
            <person name="Li M."/>
            <person name="Wu P."/>
            <person name="Zhao Y."/>
            <person name="Chen C."/>
            <person name="Qin Q."/>
        </authorList>
    </citation>
    <scope>NUCLEOTIDE SEQUENCE [LARGE SCALE GENOMIC DNA]</scope>
    <source>
        <strain evidence="1 2">IOZ07</strain>
    </source>
</reference>